<evidence type="ECO:0000313" key="2">
    <source>
        <dbReference type="EMBL" id="KAF9731602.1"/>
    </source>
</evidence>
<accession>A0A9P6KM57</accession>
<feature type="region of interest" description="Disordered" evidence="1">
    <location>
        <begin position="1"/>
        <end position="47"/>
    </location>
</feature>
<feature type="region of interest" description="Disordered" evidence="1">
    <location>
        <begin position="71"/>
        <end position="96"/>
    </location>
</feature>
<proteinExistence type="predicted"/>
<keyword evidence="3" id="KW-1185">Reference proteome</keyword>
<comment type="caution">
    <text evidence="2">The sequence shown here is derived from an EMBL/GenBank/DDBJ whole genome shotgun (WGS) entry which is preliminary data.</text>
</comment>
<dbReference type="Proteomes" id="UP000756921">
    <property type="component" value="Unassembled WGS sequence"/>
</dbReference>
<feature type="compositionally biased region" description="Basic and acidic residues" evidence="1">
    <location>
        <begin position="1"/>
        <end position="14"/>
    </location>
</feature>
<evidence type="ECO:0000256" key="1">
    <source>
        <dbReference type="SAM" id="MobiDB-lite"/>
    </source>
</evidence>
<gene>
    <name evidence="2" type="ORF">PMIN01_10619</name>
</gene>
<evidence type="ECO:0000313" key="3">
    <source>
        <dbReference type="Proteomes" id="UP000756921"/>
    </source>
</evidence>
<reference evidence="2" key="1">
    <citation type="journal article" date="2020" name="Mol. Plant Microbe Interact.">
        <title>Genome Sequence of the Biocontrol Agent Coniothyrium minitans strain Conio (IMI 134523).</title>
        <authorList>
            <person name="Patel D."/>
            <person name="Shittu T.A."/>
            <person name="Baroncelli R."/>
            <person name="Muthumeenakshi S."/>
            <person name="Osborne T.H."/>
            <person name="Janganan T.K."/>
            <person name="Sreenivasaprasad S."/>
        </authorList>
    </citation>
    <scope>NUCLEOTIDE SEQUENCE</scope>
    <source>
        <strain evidence="2">Conio</strain>
    </source>
</reference>
<dbReference type="AlphaFoldDB" id="A0A9P6KM57"/>
<name>A0A9P6KM57_9PLEO</name>
<sequence length="96" mass="10963">MTFRRLEVSEHDHPVLPMGIGSATITSDSQAKRLARSPQGQLLHGRPYHPKRIAALRPIQANAYTNLRVKREDSPDCGPKFPWRNFHTPTERHSEV</sequence>
<dbReference type="EMBL" id="WJXW01000012">
    <property type="protein sequence ID" value="KAF9731602.1"/>
    <property type="molecule type" value="Genomic_DNA"/>
</dbReference>
<organism evidence="2 3">
    <name type="scientific">Paraphaeosphaeria minitans</name>
    <dbReference type="NCBI Taxonomy" id="565426"/>
    <lineage>
        <taxon>Eukaryota</taxon>
        <taxon>Fungi</taxon>
        <taxon>Dikarya</taxon>
        <taxon>Ascomycota</taxon>
        <taxon>Pezizomycotina</taxon>
        <taxon>Dothideomycetes</taxon>
        <taxon>Pleosporomycetidae</taxon>
        <taxon>Pleosporales</taxon>
        <taxon>Massarineae</taxon>
        <taxon>Didymosphaeriaceae</taxon>
        <taxon>Paraphaeosphaeria</taxon>
    </lineage>
</organism>
<protein>
    <submittedName>
        <fullName evidence="2">Uncharacterized protein</fullName>
    </submittedName>
</protein>